<dbReference type="PROSITE" id="PS50158">
    <property type="entry name" value="ZF_CCHC"/>
    <property type="match status" value="1"/>
</dbReference>
<dbReference type="EMBL" id="CACRXK020000294">
    <property type="protein sequence ID" value="CAB3980485.1"/>
    <property type="molecule type" value="Genomic_DNA"/>
</dbReference>
<dbReference type="OrthoDB" id="3863715at2759"/>
<dbReference type="Proteomes" id="UP001152795">
    <property type="component" value="Unassembled WGS sequence"/>
</dbReference>
<evidence type="ECO:0000313" key="2">
    <source>
        <dbReference type="EMBL" id="CAB3980485.1"/>
    </source>
</evidence>
<accession>A0A6S7FL34</accession>
<feature type="compositionally biased region" description="Basic and acidic residues" evidence="1">
    <location>
        <begin position="9"/>
        <end position="41"/>
    </location>
</feature>
<dbReference type="InterPro" id="IPR036875">
    <property type="entry name" value="Znf_CCHC_sf"/>
</dbReference>
<dbReference type="GO" id="GO:0008270">
    <property type="term" value="F:zinc ion binding"/>
    <property type="evidence" value="ECO:0007669"/>
    <property type="project" value="InterPro"/>
</dbReference>
<dbReference type="GO" id="GO:0003676">
    <property type="term" value="F:nucleic acid binding"/>
    <property type="evidence" value="ECO:0007669"/>
    <property type="project" value="InterPro"/>
</dbReference>
<evidence type="ECO:0000256" key="1">
    <source>
        <dbReference type="SAM" id="MobiDB-lite"/>
    </source>
</evidence>
<sequence length="312" mass="34895">MINTLHLNNGERRIGAEERGMDIEVGEEEGRVGDEVRKVGDEEGGPGGEERNPGGEGQRQSPGETKTKIPGGDESAAEGGEQSQEIVIERAGEEMQTAGRSWADIVGSQNLSQGAVPSPRARFGARVARPNSVVLHTQAFKDITVREVMDAVLKCVRQDTIKCVQQVPGPRYRLTFRSLEYKQLFLDRPFHLRGERVIAQELDMPTLLVKVLCAPNEFSNQTIAATCQKYGKIVKVDREMYREMYRDWPNEGIPRRLFIGPYPIETRCRGQVPLCGRCGEYGHRVATCSNDVKCFKCGQNGHIQRQCFKFQA</sequence>
<name>A0A6S7FL34_PARCT</name>
<dbReference type="Pfam" id="PF00098">
    <property type="entry name" value="zf-CCHC"/>
    <property type="match status" value="1"/>
</dbReference>
<evidence type="ECO:0000313" key="3">
    <source>
        <dbReference type="Proteomes" id="UP001152795"/>
    </source>
</evidence>
<dbReference type="AlphaFoldDB" id="A0A6S7FL34"/>
<protein>
    <submittedName>
        <fullName evidence="2">Transposon TX1 uncharacterized 149 kDa</fullName>
    </submittedName>
</protein>
<gene>
    <name evidence="2" type="ORF">PACLA_8A025121</name>
</gene>
<keyword evidence="3" id="KW-1185">Reference proteome</keyword>
<feature type="region of interest" description="Disordered" evidence="1">
    <location>
        <begin position="1"/>
        <end position="82"/>
    </location>
</feature>
<comment type="caution">
    <text evidence="2">The sequence shown here is derived from an EMBL/GenBank/DDBJ whole genome shotgun (WGS) entry which is preliminary data.</text>
</comment>
<dbReference type="SUPFAM" id="SSF57756">
    <property type="entry name" value="Retrovirus zinc finger-like domains"/>
    <property type="match status" value="1"/>
</dbReference>
<dbReference type="SMART" id="SM00343">
    <property type="entry name" value="ZnF_C2HC"/>
    <property type="match status" value="2"/>
</dbReference>
<organism evidence="2 3">
    <name type="scientific">Paramuricea clavata</name>
    <name type="common">Red gorgonian</name>
    <name type="synonym">Violescent sea-whip</name>
    <dbReference type="NCBI Taxonomy" id="317549"/>
    <lineage>
        <taxon>Eukaryota</taxon>
        <taxon>Metazoa</taxon>
        <taxon>Cnidaria</taxon>
        <taxon>Anthozoa</taxon>
        <taxon>Octocorallia</taxon>
        <taxon>Malacalcyonacea</taxon>
        <taxon>Plexauridae</taxon>
        <taxon>Paramuricea</taxon>
    </lineage>
</organism>
<reference evidence="2" key="1">
    <citation type="submission" date="2020-04" db="EMBL/GenBank/DDBJ databases">
        <authorList>
            <person name="Alioto T."/>
            <person name="Alioto T."/>
            <person name="Gomez Garrido J."/>
        </authorList>
    </citation>
    <scope>NUCLEOTIDE SEQUENCE</scope>
    <source>
        <strain evidence="2">A484AB</strain>
    </source>
</reference>
<dbReference type="Gene3D" id="4.10.60.10">
    <property type="entry name" value="Zinc finger, CCHC-type"/>
    <property type="match status" value="1"/>
</dbReference>
<proteinExistence type="predicted"/>
<dbReference type="InterPro" id="IPR001878">
    <property type="entry name" value="Znf_CCHC"/>
</dbReference>